<evidence type="ECO:0000313" key="2">
    <source>
        <dbReference type="EMBL" id="MBT9317251.1"/>
    </source>
</evidence>
<dbReference type="AlphaFoldDB" id="A0A947DHW3"/>
<feature type="transmembrane region" description="Helical" evidence="1">
    <location>
        <begin position="97"/>
        <end position="119"/>
    </location>
</feature>
<accession>A0A947DHW3</accession>
<feature type="transmembrane region" description="Helical" evidence="1">
    <location>
        <begin position="175"/>
        <end position="196"/>
    </location>
</feature>
<keyword evidence="3" id="KW-1185">Reference proteome</keyword>
<dbReference type="EMBL" id="JADOES010000041">
    <property type="protein sequence ID" value="MBT9317251.1"/>
    <property type="molecule type" value="Genomic_DNA"/>
</dbReference>
<feature type="transmembrane region" description="Helical" evidence="1">
    <location>
        <begin position="26"/>
        <end position="44"/>
    </location>
</feature>
<keyword evidence="1" id="KW-0812">Transmembrane</keyword>
<evidence type="ECO:0000313" key="3">
    <source>
        <dbReference type="Proteomes" id="UP000717364"/>
    </source>
</evidence>
<reference evidence="2" key="1">
    <citation type="submission" date="2020-11" db="EMBL/GenBank/DDBJ databases">
        <authorList>
            <person name="Konstantinou D."/>
            <person name="Gkelis S."/>
            <person name="Popin R."/>
            <person name="Fewer D."/>
            <person name="Sivonen K."/>
        </authorList>
    </citation>
    <scope>NUCLEOTIDE SEQUENCE</scope>
    <source>
        <strain evidence="2">TAU-MAC 1115</strain>
    </source>
</reference>
<dbReference type="RefSeq" id="WP_215610316.1">
    <property type="nucleotide sequence ID" value="NZ_JADOES010000041.1"/>
</dbReference>
<keyword evidence="1" id="KW-1133">Transmembrane helix</keyword>
<feature type="transmembrane region" description="Helical" evidence="1">
    <location>
        <begin position="64"/>
        <end position="88"/>
    </location>
</feature>
<feature type="transmembrane region" description="Helical" evidence="1">
    <location>
        <begin position="148"/>
        <end position="168"/>
    </location>
</feature>
<reference evidence="2" key="2">
    <citation type="journal article" date="2021" name="Mar. Drugs">
        <title>Genome Reduction and Secondary Metabolism of the Marine Sponge-Associated Cyanobacterium Leptothoe.</title>
        <authorList>
            <person name="Konstantinou D."/>
            <person name="Popin R.V."/>
            <person name="Fewer D.P."/>
            <person name="Sivonen K."/>
            <person name="Gkelis S."/>
        </authorList>
    </citation>
    <scope>NUCLEOTIDE SEQUENCE</scope>
    <source>
        <strain evidence="2">TAU-MAC 1115</strain>
    </source>
</reference>
<protein>
    <submittedName>
        <fullName evidence="2">Uncharacterized protein</fullName>
    </submittedName>
</protein>
<sequence>MNTPSHVILNLALLGRRSKSQLNSPIFWGAMLPDLAMFGFYGWAKLIAKMDEATIWRDTYYEPFWQNIFDAGNSIPLALLVIGIALWVRNYRPNWQALADGTIFLAASVILHCLADLPVHVDDGHRHFWPFSNFRFESPISYWDPDHHGGIVALGEFLLVLLASWRVWTLLRTRWLRALLMISNAFMWFFYASFYLQGS</sequence>
<proteinExistence type="predicted"/>
<gene>
    <name evidence="2" type="ORF">IXB50_17645</name>
</gene>
<comment type="caution">
    <text evidence="2">The sequence shown here is derived from an EMBL/GenBank/DDBJ whole genome shotgun (WGS) entry which is preliminary data.</text>
</comment>
<keyword evidence="1" id="KW-0472">Membrane</keyword>
<evidence type="ECO:0000256" key="1">
    <source>
        <dbReference type="SAM" id="Phobius"/>
    </source>
</evidence>
<dbReference type="Proteomes" id="UP000717364">
    <property type="component" value="Unassembled WGS sequence"/>
</dbReference>
<name>A0A947DHW3_9CYAN</name>
<organism evidence="2 3">
    <name type="scientific">Leptothoe spongobia TAU-MAC 1115</name>
    <dbReference type="NCBI Taxonomy" id="1967444"/>
    <lineage>
        <taxon>Bacteria</taxon>
        <taxon>Bacillati</taxon>
        <taxon>Cyanobacteriota</taxon>
        <taxon>Cyanophyceae</taxon>
        <taxon>Nodosilineales</taxon>
        <taxon>Cymatolegaceae</taxon>
        <taxon>Leptothoe</taxon>
        <taxon>Leptothoe spongobia</taxon>
    </lineage>
</organism>